<keyword evidence="1" id="KW-0503">Monooxygenase</keyword>
<dbReference type="PANTHER" id="PTHR46028:SF7">
    <property type="entry name" value="KYNURENINE 3-MONOOXYGENASE-RELATED"/>
    <property type="match status" value="1"/>
</dbReference>
<evidence type="ECO:0000256" key="2">
    <source>
        <dbReference type="SAM" id="Phobius"/>
    </source>
</evidence>
<keyword evidence="5" id="KW-1185">Reference proteome</keyword>
<name>A0A0D2LYP4_9CHLO</name>
<dbReference type="GeneID" id="25728705"/>
<dbReference type="GO" id="GO:0070189">
    <property type="term" value="P:kynurenine metabolic process"/>
    <property type="evidence" value="ECO:0007669"/>
    <property type="project" value="TreeGrafter"/>
</dbReference>
<dbReference type="Proteomes" id="UP000054498">
    <property type="component" value="Unassembled WGS sequence"/>
</dbReference>
<organism evidence="4 5">
    <name type="scientific">Monoraphidium neglectum</name>
    <dbReference type="NCBI Taxonomy" id="145388"/>
    <lineage>
        <taxon>Eukaryota</taxon>
        <taxon>Viridiplantae</taxon>
        <taxon>Chlorophyta</taxon>
        <taxon>core chlorophytes</taxon>
        <taxon>Chlorophyceae</taxon>
        <taxon>CS clade</taxon>
        <taxon>Sphaeropleales</taxon>
        <taxon>Selenastraceae</taxon>
        <taxon>Monoraphidium</taxon>
    </lineage>
</organism>
<dbReference type="InterPro" id="IPR002938">
    <property type="entry name" value="FAD-bd"/>
</dbReference>
<gene>
    <name evidence="4" type="ORF">MNEG_11442</name>
</gene>
<feature type="transmembrane region" description="Helical" evidence="2">
    <location>
        <begin position="247"/>
        <end position="267"/>
    </location>
</feature>
<feature type="transmembrane region" description="Helical" evidence="2">
    <location>
        <begin position="193"/>
        <end position="212"/>
    </location>
</feature>
<dbReference type="EMBL" id="KK102964">
    <property type="protein sequence ID" value="KIY96519.1"/>
    <property type="molecule type" value="Genomic_DNA"/>
</dbReference>
<dbReference type="Pfam" id="PF01494">
    <property type="entry name" value="FAD_binding_3"/>
    <property type="match status" value="1"/>
</dbReference>
<keyword evidence="2" id="KW-0812">Transmembrane</keyword>
<dbReference type="KEGG" id="mng:MNEG_11442"/>
<dbReference type="OrthoDB" id="10053569at2759"/>
<feature type="domain" description="FAD-binding" evidence="3">
    <location>
        <begin position="61"/>
        <end position="102"/>
    </location>
</feature>
<keyword evidence="2" id="KW-0472">Membrane</keyword>
<dbReference type="RefSeq" id="XP_013895539.1">
    <property type="nucleotide sequence ID" value="XM_014040085.1"/>
</dbReference>
<dbReference type="STRING" id="145388.A0A0D2LYP4"/>
<accession>A0A0D2LYP4</accession>
<dbReference type="SUPFAM" id="SSF51905">
    <property type="entry name" value="FAD/NAD(P)-binding domain"/>
    <property type="match status" value="1"/>
</dbReference>
<reference evidence="4 5" key="1">
    <citation type="journal article" date="2013" name="BMC Genomics">
        <title>Reconstruction of the lipid metabolism for the microalga Monoraphidium neglectum from its genome sequence reveals characteristics suitable for biofuel production.</title>
        <authorList>
            <person name="Bogen C."/>
            <person name="Al-Dilaimi A."/>
            <person name="Albersmeier A."/>
            <person name="Wichmann J."/>
            <person name="Grundmann M."/>
            <person name="Rupp O."/>
            <person name="Lauersen K.J."/>
            <person name="Blifernez-Klassen O."/>
            <person name="Kalinowski J."/>
            <person name="Goesmann A."/>
            <person name="Mussgnug J.H."/>
            <person name="Kruse O."/>
        </authorList>
    </citation>
    <scope>NUCLEOTIDE SEQUENCE [LARGE SCALE GENOMIC DNA]</scope>
    <source>
        <strain evidence="4 5">SAG 48.87</strain>
    </source>
</reference>
<keyword evidence="2" id="KW-1133">Transmembrane helix</keyword>
<dbReference type="Gene3D" id="3.50.50.60">
    <property type="entry name" value="FAD/NAD(P)-binding domain"/>
    <property type="match status" value="1"/>
</dbReference>
<evidence type="ECO:0000313" key="4">
    <source>
        <dbReference type="EMBL" id="KIY96519.1"/>
    </source>
</evidence>
<dbReference type="PANTHER" id="PTHR46028">
    <property type="entry name" value="KYNURENINE 3-MONOOXYGENASE"/>
    <property type="match status" value="1"/>
</dbReference>
<dbReference type="AlphaFoldDB" id="A0A0D2LYP4"/>
<protein>
    <recommendedName>
        <fullName evidence="3">FAD-binding domain-containing protein</fullName>
    </recommendedName>
</protein>
<evidence type="ECO:0000313" key="5">
    <source>
        <dbReference type="Proteomes" id="UP000054498"/>
    </source>
</evidence>
<dbReference type="GO" id="GO:0071949">
    <property type="term" value="F:FAD binding"/>
    <property type="evidence" value="ECO:0007669"/>
    <property type="project" value="InterPro"/>
</dbReference>
<sequence length="281" mass="28199">MYQPAGGYAAIEGDVAAHAAAVRRLVPPGFPRAWVGPMAEQMAAVGASGVTPMHLSTRIAWPEAAALLLGDSAHNVTPQLGQGCNSALEDTRLLSAALEAAAPEAAFAAAAASSGDTEAGAAAGTDAGAGAAPAAEAVAGAAARPAVAAALARYERRRLPQAHALQLIEEENAWVRRPAAPGREPLRMTYMRVAWACAAALLAAAHAMLAALPGPLAARAPQLSPSLFENVMATAAPYDALHWAVRAALLVAAALLWGAVAAALAVVRTAVRALLMVAAGG</sequence>
<dbReference type="GO" id="GO:0004502">
    <property type="term" value="F:kynurenine 3-monooxygenase activity"/>
    <property type="evidence" value="ECO:0007669"/>
    <property type="project" value="TreeGrafter"/>
</dbReference>
<dbReference type="InterPro" id="IPR036188">
    <property type="entry name" value="FAD/NAD-bd_sf"/>
</dbReference>
<evidence type="ECO:0000256" key="1">
    <source>
        <dbReference type="ARBA" id="ARBA00023033"/>
    </source>
</evidence>
<keyword evidence="1" id="KW-0560">Oxidoreductase</keyword>
<proteinExistence type="predicted"/>
<evidence type="ECO:0000259" key="3">
    <source>
        <dbReference type="Pfam" id="PF01494"/>
    </source>
</evidence>